<dbReference type="KEGG" id="nba:CUN60_08695"/>
<keyword evidence="1" id="KW-0472">Membrane</keyword>
<protein>
    <submittedName>
        <fullName evidence="2">Uncharacterized protein</fullName>
    </submittedName>
</protein>
<dbReference type="RefSeq" id="WP_102951663.1">
    <property type="nucleotide sequence ID" value="NZ_CP024847.1"/>
</dbReference>
<dbReference type="OrthoDB" id="7173079at2"/>
<dbReference type="EMBL" id="CP024847">
    <property type="protein sequence ID" value="AUR52370.1"/>
    <property type="molecule type" value="Genomic_DNA"/>
</dbReference>
<keyword evidence="3" id="KW-1185">Reference proteome</keyword>
<evidence type="ECO:0000313" key="2">
    <source>
        <dbReference type="EMBL" id="AUR52370.1"/>
    </source>
</evidence>
<gene>
    <name evidence="2" type="ORF">CUN60_08695</name>
</gene>
<dbReference type="Proteomes" id="UP000236655">
    <property type="component" value="Chromosome"/>
</dbReference>
<keyword evidence="1" id="KW-1133">Transmembrane helix</keyword>
<evidence type="ECO:0000256" key="1">
    <source>
        <dbReference type="SAM" id="Phobius"/>
    </source>
</evidence>
<keyword evidence="1" id="KW-0812">Transmembrane</keyword>
<feature type="transmembrane region" description="Helical" evidence="1">
    <location>
        <begin position="6"/>
        <end position="24"/>
    </location>
</feature>
<evidence type="ECO:0000313" key="3">
    <source>
        <dbReference type="Proteomes" id="UP000236655"/>
    </source>
</evidence>
<accession>A0A2I7N7F0</accession>
<reference evidence="3" key="1">
    <citation type="submission" date="2017-11" db="EMBL/GenBank/DDBJ databases">
        <authorList>
            <person name="Chan K.G."/>
            <person name="Lee L.S."/>
        </authorList>
    </citation>
    <scope>NUCLEOTIDE SEQUENCE [LARGE SCALE GENOMIC DNA]</scope>
    <source>
        <strain evidence="3">DSM 100970</strain>
    </source>
</reference>
<name>A0A2I7N7F0_9NEIS</name>
<proteinExistence type="predicted"/>
<sequence>MDIKFIVSTIIGLLTFIWTAYRYFDTRKRDQDLKEFENYHKLIKELVQPEDEKERMYVDRQTAILYELRNFKRYYPFSYRTLVSLKTKWEKVPGQFPRILEELNLTISFLEKYKNKD</sequence>
<organism evidence="2 3">
    <name type="scientific">Aquella oligotrophica</name>
    <dbReference type="NCBI Taxonomy" id="2067065"/>
    <lineage>
        <taxon>Bacteria</taxon>
        <taxon>Pseudomonadati</taxon>
        <taxon>Pseudomonadota</taxon>
        <taxon>Betaproteobacteria</taxon>
        <taxon>Neisseriales</taxon>
        <taxon>Neisseriaceae</taxon>
        <taxon>Aquella</taxon>
    </lineage>
</organism>
<dbReference type="AlphaFoldDB" id="A0A2I7N7F0"/>